<dbReference type="Pfam" id="PF16026">
    <property type="entry name" value="MIEAP"/>
    <property type="match status" value="1"/>
</dbReference>
<feature type="compositionally biased region" description="Basic and acidic residues" evidence="1">
    <location>
        <begin position="151"/>
        <end position="160"/>
    </location>
</feature>
<dbReference type="EMBL" id="NEDP02002314">
    <property type="protein sequence ID" value="OWF51210.1"/>
    <property type="molecule type" value="Genomic_DNA"/>
</dbReference>
<protein>
    <recommendedName>
        <fullName evidence="2">Mitochondria-eating protein C-terminal domain-containing protein</fullName>
    </recommendedName>
</protein>
<reference evidence="3 4" key="1">
    <citation type="journal article" date="2017" name="Nat. Ecol. Evol.">
        <title>Scallop genome provides insights into evolution of bilaterian karyotype and development.</title>
        <authorList>
            <person name="Wang S."/>
            <person name="Zhang J."/>
            <person name="Jiao W."/>
            <person name="Li J."/>
            <person name="Xun X."/>
            <person name="Sun Y."/>
            <person name="Guo X."/>
            <person name="Huan P."/>
            <person name="Dong B."/>
            <person name="Zhang L."/>
            <person name="Hu X."/>
            <person name="Sun X."/>
            <person name="Wang J."/>
            <person name="Zhao C."/>
            <person name="Wang Y."/>
            <person name="Wang D."/>
            <person name="Huang X."/>
            <person name="Wang R."/>
            <person name="Lv J."/>
            <person name="Li Y."/>
            <person name="Zhang Z."/>
            <person name="Liu B."/>
            <person name="Lu W."/>
            <person name="Hui Y."/>
            <person name="Liang J."/>
            <person name="Zhou Z."/>
            <person name="Hou R."/>
            <person name="Li X."/>
            <person name="Liu Y."/>
            <person name="Li H."/>
            <person name="Ning X."/>
            <person name="Lin Y."/>
            <person name="Zhao L."/>
            <person name="Xing Q."/>
            <person name="Dou J."/>
            <person name="Li Y."/>
            <person name="Mao J."/>
            <person name="Guo H."/>
            <person name="Dou H."/>
            <person name="Li T."/>
            <person name="Mu C."/>
            <person name="Jiang W."/>
            <person name="Fu Q."/>
            <person name="Fu X."/>
            <person name="Miao Y."/>
            <person name="Liu J."/>
            <person name="Yu Q."/>
            <person name="Li R."/>
            <person name="Liao H."/>
            <person name="Li X."/>
            <person name="Kong Y."/>
            <person name="Jiang Z."/>
            <person name="Chourrout D."/>
            <person name="Li R."/>
            <person name="Bao Z."/>
        </authorList>
    </citation>
    <scope>NUCLEOTIDE SEQUENCE [LARGE SCALE GENOMIC DNA]</scope>
    <source>
        <strain evidence="3 4">PY_sf001</strain>
    </source>
</reference>
<feature type="compositionally biased region" description="Basic and acidic residues" evidence="1">
    <location>
        <begin position="95"/>
        <end position="116"/>
    </location>
</feature>
<proteinExistence type="predicted"/>
<organism evidence="3 4">
    <name type="scientific">Mizuhopecten yessoensis</name>
    <name type="common">Japanese scallop</name>
    <name type="synonym">Patinopecten yessoensis</name>
    <dbReference type="NCBI Taxonomy" id="6573"/>
    <lineage>
        <taxon>Eukaryota</taxon>
        <taxon>Metazoa</taxon>
        <taxon>Spiralia</taxon>
        <taxon>Lophotrochozoa</taxon>
        <taxon>Mollusca</taxon>
        <taxon>Bivalvia</taxon>
        <taxon>Autobranchia</taxon>
        <taxon>Pteriomorphia</taxon>
        <taxon>Pectinida</taxon>
        <taxon>Pectinoidea</taxon>
        <taxon>Pectinidae</taxon>
        <taxon>Mizuhopecten</taxon>
    </lineage>
</organism>
<dbReference type="Proteomes" id="UP000242188">
    <property type="component" value="Unassembled WGS sequence"/>
</dbReference>
<gene>
    <name evidence="3" type="ORF">KP79_PYT12971</name>
</gene>
<feature type="region of interest" description="Disordered" evidence="1">
    <location>
        <begin position="95"/>
        <end position="160"/>
    </location>
</feature>
<sequence length="398" mass="44878">MDTSVSSGFRDLNDFLQKLNSGSYLQSDFSKPKCQTIKECLLMLESHVGKEHIDVSAIRSILHSAERGNAQGLDSTAVSRALEEYRQLASLLQNQEHDHHNSKESSHYESHQDQETLSRYGNSKRQREIPKVASTSEHKGHYPTESSTYRGKHEQDRNKADMEREIQELRTRLSSVVGAKLTAGNTSLADLSDPNRPTSIAEQHRELYNDVWANALEELTLKDRNTEKKAVLELGNILKKTYEITKQLSKESAKSMVEAIMASLHNIGVPQSTQLSGHAADSAGTLLAHVHAIRRENVEMSIPQIKQECCKEMKTLDKRSQPCVYQYATQCARLTWLMNIQDPPLVLKWAKEGEPFQSQYFSEYTSRGTTVDFTAWPALLIQENGAILAKGIAQPKRK</sequence>
<dbReference type="AlphaFoldDB" id="A0A210QR33"/>
<name>A0A210QR33_MIZYE</name>
<dbReference type="InterPro" id="IPR031981">
    <property type="entry name" value="MIEAP_C"/>
</dbReference>
<evidence type="ECO:0000313" key="3">
    <source>
        <dbReference type="EMBL" id="OWF51210.1"/>
    </source>
</evidence>
<keyword evidence="4" id="KW-1185">Reference proteome</keyword>
<evidence type="ECO:0000259" key="2">
    <source>
        <dbReference type="Pfam" id="PF16026"/>
    </source>
</evidence>
<accession>A0A210QR33</accession>
<feature type="domain" description="Mitochondria-eating protein C-terminal" evidence="2">
    <location>
        <begin position="196"/>
        <end position="394"/>
    </location>
</feature>
<dbReference type="OrthoDB" id="6135244at2759"/>
<comment type="caution">
    <text evidence="3">The sequence shown here is derived from an EMBL/GenBank/DDBJ whole genome shotgun (WGS) entry which is preliminary data.</text>
</comment>
<evidence type="ECO:0000256" key="1">
    <source>
        <dbReference type="SAM" id="MobiDB-lite"/>
    </source>
</evidence>
<feature type="compositionally biased region" description="Basic and acidic residues" evidence="1">
    <location>
        <begin position="125"/>
        <end position="142"/>
    </location>
</feature>
<evidence type="ECO:0000313" key="4">
    <source>
        <dbReference type="Proteomes" id="UP000242188"/>
    </source>
</evidence>